<dbReference type="PROSITE" id="PS50216">
    <property type="entry name" value="DHHC"/>
    <property type="match status" value="1"/>
</dbReference>
<keyword evidence="7" id="KW-0449">Lipoprotein</keyword>
<evidence type="ECO:0000256" key="5">
    <source>
        <dbReference type="ARBA" id="ARBA00023136"/>
    </source>
</evidence>
<keyword evidence="8 10" id="KW-0012">Acyltransferase</keyword>
<evidence type="ECO:0000256" key="2">
    <source>
        <dbReference type="ARBA" id="ARBA00022679"/>
    </source>
</evidence>
<comment type="domain">
    <text evidence="10">The DHHC domain is required for palmitoyltransferase activity.</text>
</comment>
<reference evidence="13" key="1">
    <citation type="submission" date="2025-08" db="UniProtKB">
        <authorList>
            <consortium name="RefSeq"/>
        </authorList>
    </citation>
    <scope>IDENTIFICATION</scope>
</reference>
<name>A0ABM4C9M6_HYDVU</name>
<keyword evidence="6" id="KW-0564">Palmitate</keyword>
<organism evidence="12 13">
    <name type="scientific">Hydra vulgaris</name>
    <name type="common">Hydra</name>
    <name type="synonym">Hydra attenuata</name>
    <dbReference type="NCBI Taxonomy" id="6087"/>
    <lineage>
        <taxon>Eukaryota</taxon>
        <taxon>Metazoa</taxon>
        <taxon>Cnidaria</taxon>
        <taxon>Hydrozoa</taxon>
        <taxon>Hydroidolina</taxon>
        <taxon>Anthoathecata</taxon>
        <taxon>Aplanulata</taxon>
        <taxon>Hydridae</taxon>
        <taxon>Hydra</taxon>
    </lineage>
</organism>
<evidence type="ECO:0000256" key="3">
    <source>
        <dbReference type="ARBA" id="ARBA00022692"/>
    </source>
</evidence>
<evidence type="ECO:0000256" key="4">
    <source>
        <dbReference type="ARBA" id="ARBA00022989"/>
    </source>
</evidence>
<evidence type="ECO:0000256" key="8">
    <source>
        <dbReference type="ARBA" id="ARBA00023315"/>
    </source>
</evidence>
<evidence type="ECO:0000256" key="6">
    <source>
        <dbReference type="ARBA" id="ARBA00023139"/>
    </source>
</evidence>
<dbReference type="InterPro" id="IPR001594">
    <property type="entry name" value="Palmitoyltrfase_DHHC"/>
</dbReference>
<feature type="transmembrane region" description="Helical" evidence="10">
    <location>
        <begin position="21"/>
        <end position="47"/>
    </location>
</feature>
<comment type="similarity">
    <text evidence="10">Belongs to the DHHC palmitoyltransferase family.</text>
</comment>
<keyword evidence="4 10" id="KW-1133">Transmembrane helix</keyword>
<dbReference type="RefSeq" id="XP_065658371.1">
    <property type="nucleotide sequence ID" value="XM_065802299.1"/>
</dbReference>
<keyword evidence="2 10" id="KW-0808">Transferase</keyword>
<evidence type="ECO:0000256" key="1">
    <source>
        <dbReference type="ARBA" id="ARBA00004127"/>
    </source>
</evidence>
<dbReference type="GeneID" id="105844149"/>
<evidence type="ECO:0000256" key="9">
    <source>
        <dbReference type="ARBA" id="ARBA00048048"/>
    </source>
</evidence>
<keyword evidence="12" id="KW-1185">Reference proteome</keyword>
<evidence type="ECO:0000256" key="10">
    <source>
        <dbReference type="RuleBase" id="RU079119"/>
    </source>
</evidence>
<dbReference type="Pfam" id="PF01529">
    <property type="entry name" value="DHHC"/>
    <property type="match status" value="1"/>
</dbReference>
<evidence type="ECO:0000259" key="11">
    <source>
        <dbReference type="Pfam" id="PF01529"/>
    </source>
</evidence>
<sequence length="320" mass="36406">MKIKRNYEEFEGKNKFYCNGFIIMSSSNCAFLITFSSIIFTSTLFFYHDARYFCEKSFIAIPIVGGWLFMFVIVMLLWTSFSDPGIIPRAESTDEAMYIEKTFAPVIVPSEPGPPVYVPPQRQLDVTIEGKKFLFKYCFICKIFRPPRTTHCSICDNCVECFDHHCKMVGNCIGKRNYRYFYLFAVSLFFLCIYVFVGAVTHLVLRCIEMKSFLEALDENPTSAIVAFICFITFWPIAALAGFHSYSITGLMISSRGENPYYAGSVFYNCFKVICGPAYPSLIRRRETVSNLLVYASYGAIQLPANDTSKAPNLSLPTSC</sequence>
<keyword evidence="3 10" id="KW-0812">Transmembrane</keyword>
<accession>A0ABM4C9M6</accession>
<dbReference type="InterPro" id="IPR039859">
    <property type="entry name" value="PFA4/ZDH16/20/ERF2-like"/>
</dbReference>
<evidence type="ECO:0000256" key="7">
    <source>
        <dbReference type="ARBA" id="ARBA00023288"/>
    </source>
</evidence>
<proteinExistence type="inferred from homology"/>
<comment type="subcellular location">
    <subcellularLocation>
        <location evidence="1">Endomembrane system</location>
        <topology evidence="1">Multi-pass membrane protein</topology>
    </subcellularLocation>
</comment>
<feature type="transmembrane region" description="Helical" evidence="10">
    <location>
        <begin position="225"/>
        <end position="246"/>
    </location>
</feature>
<feature type="transmembrane region" description="Helical" evidence="10">
    <location>
        <begin position="59"/>
        <end position="79"/>
    </location>
</feature>
<gene>
    <name evidence="13" type="primary">LOC105844149</name>
</gene>
<dbReference type="Proteomes" id="UP001652625">
    <property type="component" value="Chromosome 08"/>
</dbReference>
<evidence type="ECO:0000313" key="12">
    <source>
        <dbReference type="Proteomes" id="UP001652625"/>
    </source>
</evidence>
<protein>
    <recommendedName>
        <fullName evidence="10">Palmitoyltransferase</fullName>
        <ecNumber evidence="10">2.3.1.225</ecNumber>
    </recommendedName>
</protein>
<dbReference type="PANTHER" id="PTHR22883:SF43">
    <property type="entry name" value="PALMITOYLTRANSFERASE APP"/>
    <property type="match status" value="1"/>
</dbReference>
<feature type="transmembrane region" description="Helical" evidence="10">
    <location>
        <begin position="180"/>
        <end position="205"/>
    </location>
</feature>
<comment type="catalytic activity">
    <reaction evidence="9 10">
        <text>L-cysteinyl-[protein] + hexadecanoyl-CoA = S-hexadecanoyl-L-cysteinyl-[protein] + CoA</text>
        <dbReference type="Rhea" id="RHEA:36683"/>
        <dbReference type="Rhea" id="RHEA-COMP:10131"/>
        <dbReference type="Rhea" id="RHEA-COMP:11032"/>
        <dbReference type="ChEBI" id="CHEBI:29950"/>
        <dbReference type="ChEBI" id="CHEBI:57287"/>
        <dbReference type="ChEBI" id="CHEBI:57379"/>
        <dbReference type="ChEBI" id="CHEBI:74151"/>
        <dbReference type="EC" id="2.3.1.225"/>
    </reaction>
</comment>
<feature type="domain" description="Palmitoyltransferase DHHC" evidence="11">
    <location>
        <begin position="136"/>
        <end position="248"/>
    </location>
</feature>
<keyword evidence="5 10" id="KW-0472">Membrane</keyword>
<dbReference type="EC" id="2.3.1.225" evidence="10"/>
<dbReference type="PANTHER" id="PTHR22883">
    <property type="entry name" value="ZINC FINGER DHHC DOMAIN CONTAINING PROTEIN"/>
    <property type="match status" value="1"/>
</dbReference>
<evidence type="ECO:0000313" key="13">
    <source>
        <dbReference type="RefSeq" id="XP_065658371.1"/>
    </source>
</evidence>